<dbReference type="InterPro" id="IPR002625">
    <property type="entry name" value="Smr_dom"/>
</dbReference>
<sequence length="139" mass="16183">MQAALHVEGHKKQYRTFKKMGEVAKEVQKVSRYDPKTYRKIAKENFFTDAWIDLHGLTQNAAYSSLKEFLQSSQQRGLRHVLVITGKGRSYGSDGVLCRFVPYWLSTSIFQCYVYAFEQAARKHGGYGAVYVWLRRLYK</sequence>
<dbReference type="Gene3D" id="3.30.1370.110">
    <property type="match status" value="1"/>
</dbReference>
<evidence type="ECO:0000313" key="3">
    <source>
        <dbReference type="Proteomes" id="UP000057213"/>
    </source>
</evidence>
<evidence type="ECO:0000259" key="1">
    <source>
        <dbReference type="PROSITE" id="PS50828"/>
    </source>
</evidence>
<evidence type="ECO:0000313" key="2">
    <source>
        <dbReference type="EMBL" id="ALE03359.1"/>
    </source>
</evidence>
<dbReference type="InterPro" id="IPR036063">
    <property type="entry name" value="Smr_dom_sf"/>
</dbReference>
<dbReference type="PATRIC" id="fig|1318743.3.peg.558"/>
<dbReference type="PANTHER" id="PTHR35562">
    <property type="entry name" value="DNA ENDONUCLEASE SMRA-RELATED"/>
    <property type="match status" value="1"/>
</dbReference>
<dbReference type="Pfam" id="PF01713">
    <property type="entry name" value="Smr"/>
    <property type="match status" value="1"/>
</dbReference>
<dbReference type="SMART" id="SM00463">
    <property type="entry name" value="SMR"/>
    <property type="match status" value="1"/>
</dbReference>
<dbReference type="SUPFAM" id="SSF160443">
    <property type="entry name" value="SMR domain-like"/>
    <property type="match status" value="1"/>
</dbReference>
<dbReference type="PANTHER" id="PTHR35562:SF2">
    <property type="entry name" value="DNA ENDONUCLEASE SMRA-RELATED"/>
    <property type="match status" value="1"/>
</dbReference>
<dbReference type="Proteomes" id="UP000057213">
    <property type="component" value="Chromosome"/>
</dbReference>
<dbReference type="STRING" id="1318743.PU02_0545"/>
<keyword evidence="3" id="KW-1185">Reference proteome</keyword>
<dbReference type="PROSITE" id="PS50828">
    <property type="entry name" value="SMR"/>
    <property type="match status" value="1"/>
</dbReference>
<proteinExistence type="predicted"/>
<gene>
    <name evidence="2" type="ORF">PU02_0545</name>
</gene>
<protein>
    <submittedName>
        <fullName evidence="2">Smr/MutS family protein</fullName>
    </submittedName>
</protein>
<feature type="domain" description="Smr" evidence="1">
    <location>
        <begin position="52"/>
        <end position="135"/>
    </location>
</feature>
<dbReference type="AlphaFoldDB" id="A0A0M4LSG0"/>
<accession>A0A0M4LSG0</accession>
<dbReference type="KEGG" id="banc:PU02_0545"/>
<reference evidence="2 3" key="1">
    <citation type="journal article" date="2015" name="Genome Announc.">
        <title>Complete Genome Sequence of Bartonella ancashensis Strain 20.00, Isolated from the Blood of a Patient with Verruga Peruana.</title>
        <authorList>
            <person name="Hang J."/>
            <person name="Mullins K.E."/>
            <person name="Clifford R.J."/>
            <person name="Onmus-Leone F."/>
            <person name="Yang Y."/>
            <person name="Jiang J."/>
            <person name="Leguia M."/>
            <person name="Kasper M.R."/>
            <person name="Maguina C."/>
            <person name="Lesho E.P."/>
            <person name="Jarman R.G."/>
            <person name="Richards A.L."/>
            <person name="Blazes D."/>
        </authorList>
    </citation>
    <scope>NUCLEOTIDE SEQUENCE [LARGE SCALE GENOMIC DNA]</scope>
    <source>
        <strain evidence="2 3">20.00</strain>
    </source>
</reference>
<organism evidence="2 3">
    <name type="scientific">Bartonella ancashensis</name>
    <dbReference type="NCBI Taxonomy" id="1318743"/>
    <lineage>
        <taxon>Bacteria</taxon>
        <taxon>Pseudomonadati</taxon>
        <taxon>Pseudomonadota</taxon>
        <taxon>Alphaproteobacteria</taxon>
        <taxon>Hyphomicrobiales</taxon>
        <taxon>Bartonellaceae</taxon>
        <taxon>Bartonella</taxon>
    </lineage>
</organism>
<name>A0A0M4LSG0_9HYPH</name>
<dbReference type="EMBL" id="CP010401">
    <property type="protein sequence ID" value="ALE03359.1"/>
    <property type="molecule type" value="Genomic_DNA"/>
</dbReference>